<feature type="region of interest" description="Disordered" evidence="1">
    <location>
        <begin position="1"/>
        <end position="136"/>
    </location>
</feature>
<feature type="compositionally biased region" description="Basic and acidic residues" evidence="1">
    <location>
        <begin position="99"/>
        <end position="121"/>
    </location>
</feature>
<feature type="compositionally biased region" description="Pro residues" evidence="1">
    <location>
        <begin position="281"/>
        <end position="293"/>
    </location>
</feature>
<sequence>MTKQSQKTDHNSNSESQDRSSSSSSSSSNEEAESVDPRAATRERNKQRVLLRRERETSEERQRRREMERIRASERRRNESPTERETRRLKGRCRAMLRRKNETPSERAHRREQNRLRMAERRRAHRLTASGSSAEPRYHHANEGIRMQLARATLHADTRSDDASPMHPAQVVTSNTAIRFASPAYPGLLNPPIPVAPSRSAATTPLPIQPTTAADLALLFHPARLMPPPRLSAGPPPTAASLLALGHMMPTFAHMGPAHANPMTSAFFQMPPDSRVALSIPGPPAKPFQPPRPLSSSTSAAAAAASSLSSSAFSDLAQVARRATPAGQVNIEPQLPLL</sequence>
<dbReference type="Proteomes" id="UP001150907">
    <property type="component" value="Unassembled WGS sequence"/>
</dbReference>
<organism evidence="2 3">
    <name type="scientific">Coemansia thaxteri</name>
    <dbReference type="NCBI Taxonomy" id="2663907"/>
    <lineage>
        <taxon>Eukaryota</taxon>
        <taxon>Fungi</taxon>
        <taxon>Fungi incertae sedis</taxon>
        <taxon>Zoopagomycota</taxon>
        <taxon>Kickxellomycotina</taxon>
        <taxon>Kickxellomycetes</taxon>
        <taxon>Kickxellales</taxon>
        <taxon>Kickxellaceae</taxon>
        <taxon>Coemansia</taxon>
    </lineage>
</organism>
<feature type="compositionally biased region" description="Basic and acidic residues" evidence="1">
    <location>
        <begin position="1"/>
        <end position="18"/>
    </location>
</feature>
<feature type="compositionally biased region" description="Low complexity" evidence="1">
    <location>
        <begin position="19"/>
        <end position="29"/>
    </location>
</feature>
<feature type="region of interest" description="Disordered" evidence="1">
    <location>
        <begin position="278"/>
        <end position="301"/>
    </location>
</feature>
<name>A0A9W8BGH7_9FUNG</name>
<dbReference type="EMBL" id="JANBQF010000639">
    <property type="protein sequence ID" value="KAJ1999802.1"/>
    <property type="molecule type" value="Genomic_DNA"/>
</dbReference>
<evidence type="ECO:0000256" key="1">
    <source>
        <dbReference type="SAM" id="MobiDB-lite"/>
    </source>
</evidence>
<feature type="compositionally biased region" description="Basic and acidic residues" evidence="1">
    <location>
        <begin position="35"/>
        <end position="88"/>
    </location>
</feature>
<gene>
    <name evidence="2" type="ORF">H4R26_004911</name>
</gene>
<feature type="compositionally biased region" description="Basic residues" evidence="1">
    <location>
        <begin position="89"/>
        <end position="98"/>
    </location>
</feature>
<reference evidence="2" key="1">
    <citation type="submission" date="2022-07" db="EMBL/GenBank/DDBJ databases">
        <title>Phylogenomic reconstructions and comparative analyses of Kickxellomycotina fungi.</title>
        <authorList>
            <person name="Reynolds N.K."/>
            <person name="Stajich J.E."/>
            <person name="Barry K."/>
            <person name="Grigoriev I.V."/>
            <person name="Crous P."/>
            <person name="Smith M.E."/>
        </authorList>
    </citation>
    <scope>NUCLEOTIDE SEQUENCE</scope>
    <source>
        <strain evidence="2">IMI 214461</strain>
    </source>
</reference>
<proteinExistence type="predicted"/>
<keyword evidence="3" id="KW-1185">Reference proteome</keyword>
<evidence type="ECO:0000313" key="2">
    <source>
        <dbReference type="EMBL" id="KAJ1999802.1"/>
    </source>
</evidence>
<accession>A0A9W8BGH7</accession>
<dbReference type="AlphaFoldDB" id="A0A9W8BGH7"/>
<comment type="caution">
    <text evidence="2">The sequence shown here is derived from an EMBL/GenBank/DDBJ whole genome shotgun (WGS) entry which is preliminary data.</text>
</comment>
<feature type="non-terminal residue" evidence="2">
    <location>
        <position position="338"/>
    </location>
</feature>
<protein>
    <submittedName>
        <fullName evidence="2">Uncharacterized protein</fullName>
    </submittedName>
</protein>
<evidence type="ECO:0000313" key="3">
    <source>
        <dbReference type="Proteomes" id="UP001150907"/>
    </source>
</evidence>